<dbReference type="InterPro" id="IPR000008">
    <property type="entry name" value="C2_dom"/>
</dbReference>
<feature type="domain" description="C2" evidence="1">
    <location>
        <begin position="99"/>
        <end position="215"/>
    </location>
</feature>
<keyword evidence="4" id="KW-1185">Reference proteome</keyword>
<evidence type="ECO:0000313" key="4">
    <source>
        <dbReference type="Proteomes" id="UP000708208"/>
    </source>
</evidence>
<reference evidence="3" key="1">
    <citation type="submission" date="2021-06" db="EMBL/GenBank/DDBJ databases">
        <authorList>
            <person name="Hodson N. C."/>
            <person name="Mongue J. A."/>
            <person name="Jaron S. K."/>
        </authorList>
    </citation>
    <scope>NUCLEOTIDE SEQUENCE</scope>
</reference>
<protein>
    <recommendedName>
        <fullName evidence="5">Toll-interacting protein</fullName>
    </recommendedName>
</protein>
<comment type="caution">
    <text evidence="3">The sequence shown here is derived from an EMBL/GenBank/DDBJ whole genome shotgun (WGS) entry which is preliminary data.</text>
</comment>
<dbReference type="FunFam" id="1.10.8.10:FF:000036">
    <property type="entry name" value="Toll-interacting protein-like Protein"/>
    <property type="match status" value="1"/>
</dbReference>
<name>A0A8J2KN12_9HEXA</name>
<dbReference type="CDD" id="cd04016">
    <property type="entry name" value="C2_Tollip"/>
    <property type="match status" value="1"/>
</dbReference>
<dbReference type="Proteomes" id="UP000708208">
    <property type="component" value="Unassembled WGS sequence"/>
</dbReference>
<dbReference type="PROSITE" id="PS50004">
    <property type="entry name" value="C2"/>
    <property type="match status" value="1"/>
</dbReference>
<feature type="domain" description="CUE" evidence="2">
    <location>
        <begin position="295"/>
        <end position="338"/>
    </location>
</feature>
<gene>
    <name evidence="3" type="ORF">AFUS01_LOCUS28559</name>
</gene>
<dbReference type="FunFam" id="2.60.40.150:FF:000214">
    <property type="entry name" value="Toll-interacting protein"/>
    <property type="match status" value="1"/>
</dbReference>
<dbReference type="SMART" id="SM00546">
    <property type="entry name" value="CUE"/>
    <property type="match status" value="1"/>
</dbReference>
<dbReference type="GO" id="GO:0043130">
    <property type="term" value="F:ubiquitin binding"/>
    <property type="evidence" value="ECO:0007669"/>
    <property type="project" value="InterPro"/>
</dbReference>
<evidence type="ECO:0008006" key="5">
    <source>
        <dbReference type="Google" id="ProtNLM"/>
    </source>
</evidence>
<dbReference type="InterPro" id="IPR037301">
    <property type="entry name" value="Tollip_C2"/>
</dbReference>
<dbReference type="SMART" id="SM00239">
    <property type="entry name" value="C2"/>
    <property type="match status" value="1"/>
</dbReference>
<dbReference type="GO" id="GO:0031624">
    <property type="term" value="F:ubiquitin conjugating enzyme binding"/>
    <property type="evidence" value="ECO:0007669"/>
    <property type="project" value="TreeGrafter"/>
</dbReference>
<accession>A0A8J2KN12</accession>
<proteinExistence type="predicted"/>
<dbReference type="OrthoDB" id="9942608at2759"/>
<dbReference type="PROSITE" id="PS51140">
    <property type="entry name" value="CUE"/>
    <property type="match status" value="1"/>
</dbReference>
<dbReference type="Pfam" id="PF02845">
    <property type="entry name" value="CUE"/>
    <property type="match status" value="1"/>
</dbReference>
<dbReference type="EMBL" id="CAJVCH010409700">
    <property type="protein sequence ID" value="CAG7818025.1"/>
    <property type="molecule type" value="Genomic_DNA"/>
</dbReference>
<organism evidence="3 4">
    <name type="scientific">Allacma fusca</name>
    <dbReference type="NCBI Taxonomy" id="39272"/>
    <lineage>
        <taxon>Eukaryota</taxon>
        <taxon>Metazoa</taxon>
        <taxon>Ecdysozoa</taxon>
        <taxon>Arthropoda</taxon>
        <taxon>Hexapoda</taxon>
        <taxon>Collembola</taxon>
        <taxon>Symphypleona</taxon>
        <taxon>Sminthuridae</taxon>
        <taxon>Allacma</taxon>
    </lineage>
</organism>
<evidence type="ECO:0000313" key="3">
    <source>
        <dbReference type="EMBL" id="CAG7818025.1"/>
    </source>
</evidence>
<dbReference type="Pfam" id="PF00168">
    <property type="entry name" value="C2"/>
    <property type="match status" value="1"/>
</dbReference>
<evidence type="ECO:0000259" key="2">
    <source>
        <dbReference type="PROSITE" id="PS51140"/>
    </source>
</evidence>
<dbReference type="GO" id="GO:0006511">
    <property type="term" value="P:ubiquitin-dependent protein catabolic process"/>
    <property type="evidence" value="ECO:0007669"/>
    <property type="project" value="TreeGrafter"/>
</dbReference>
<dbReference type="PANTHER" id="PTHR16461">
    <property type="entry name" value="TOLL-INTERACTING PROTEIN"/>
    <property type="match status" value="1"/>
</dbReference>
<sequence length="339" mass="37590">MRLVSNHLMDSGALYNSKCNYLEMAASLDPATAKANERRKRILVGELPGDFLRLPGSSSSPRMIRDLNDPNTGLPLTPQQIQEKLDEQAAIALHQQLNAQAVAAAAVAHSATNIRGRLLISVMQAKLVKNYGMTRMDPYVRIHIGHNIYETPTDVNGAKNPRWNKTIQCFLPIGIHQIYLEVYDECSFSVDELIGHAYIQIPEEIFKGETIEEWYNLNGKHGEGKEGQILLVFSFMPTSQAPGVGPNLAYAPPGIAVSYPPSVMSTVNKKHPQVYQSNQPVQTAVPQSLPPRPSFNPDDFKQLKEMFPNMDEEVIRSVYEAGNYNKDSSANALLSMVAD</sequence>
<dbReference type="GO" id="GO:0005737">
    <property type="term" value="C:cytoplasm"/>
    <property type="evidence" value="ECO:0007669"/>
    <property type="project" value="TreeGrafter"/>
</dbReference>
<dbReference type="InterPro" id="IPR003892">
    <property type="entry name" value="CUE"/>
</dbReference>
<dbReference type="PANTHER" id="PTHR16461:SF5">
    <property type="entry name" value="TOLL-INTERACTING PROTEIN"/>
    <property type="match status" value="1"/>
</dbReference>
<evidence type="ECO:0000259" key="1">
    <source>
        <dbReference type="PROSITE" id="PS50004"/>
    </source>
</evidence>
<dbReference type="AlphaFoldDB" id="A0A8J2KN12"/>